<dbReference type="InterPro" id="IPR036964">
    <property type="entry name" value="RASGEF_cat_dom_sf"/>
</dbReference>
<dbReference type="InterPro" id="IPR001452">
    <property type="entry name" value="SH3_domain"/>
</dbReference>
<dbReference type="SMART" id="SM00229">
    <property type="entry name" value="RasGEFN"/>
    <property type="match status" value="1"/>
</dbReference>
<dbReference type="SUPFAM" id="SSF48366">
    <property type="entry name" value="Ras GEF"/>
    <property type="match status" value="1"/>
</dbReference>
<evidence type="ECO:0000259" key="5">
    <source>
        <dbReference type="PROSITE" id="PS50009"/>
    </source>
</evidence>
<dbReference type="InterPro" id="IPR000651">
    <property type="entry name" value="Ras-like_Gua-exchang_fac_N"/>
</dbReference>
<reference evidence="7" key="1">
    <citation type="journal article" date="2003" name="Genome Biol.">
        <title>Evidence from comparative genomics for a complete sexual cycle in the 'asexual' pathogenic yeast Candida glabrata.</title>
        <authorList>
            <person name="Wong S."/>
            <person name="Fares M.A."/>
            <person name="Zimmermann W."/>
            <person name="Butler G."/>
            <person name="Wolfe K.H."/>
        </authorList>
    </citation>
    <scope>NUCLEOTIDE SEQUENCE</scope>
    <source>
        <strain evidence="7">CBS 2170</strain>
    </source>
</reference>
<keyword evidence="1" id="KW-0728">SH3 domain</keyword>
<dbReference type="Pfam" id="PF00618">
    <property type="entry name" value="RasGEF_N"/>
    <property type="match status" value="1"/>
</dbReference>
<feature type="region of interest" description="Disordered" evidence="4">
    <location>
        <begin position="367"/>
        <end position="391"/>
    </location>
</feature>
<dbReference type="SMART" id="SM00147">
    <property type="entry name" value="RasGEF"/>
    <property type="match status" value="1"/>
</dbReference>
<evidence type="ECO:0000256" key="4">
    <source>
        <dbReference type="SAM" id="MobiDB-lite"/>
    </source>
</evidence>
<name>Q874N2_NAKDE</name>
<dbReference type="GO" id="GO:0007265">
    <property type="term" value="P:Ras protein signal transduction"/>
    <property type="evidence" value="ECO:0007669"/>
    <property type="project" value="TreeGrafter"/>
</dbReference>
<dbReference type="InterPro" id="IPR008937">
    <property type="entry name" value="Ras-like_GEF"/>
</dbReference>
<gene>
    <name evidence="7" type="primary">BUD5</name>
</gene>
<dbReference type="InterPro" id="IPR036028">
    <property type="entry name" value="SH3-like_dom_sf"/>
</dbReference>
<dbReference type="GO" id="GO:0005085">
    <property type="term" value="F:guanyl-nucleotide exchange factor activity"/>
    <property type="evidence" value="ECO:0007669"/>
    <property type="project" value="UniProtKB-KW"/>
</dbReference>
<dbReference type="SUPFAM" id="SSF50044">
    <property type="entry name" value="SH3-domain"/>
    <property type="match status" value="1"/>
</dbReference>
<sequence length="1241" mass="141822">METSPTKSLQLEHDASFKTAETFHTGDSRDPHGTVHTDDISKEIEQLRLFNRDSLRVSMIATPLVQTSPLRLPTSTHKADISTTLSPAANIAPEAPIQAADNNTATITPGLGIVMSDQGDTTLNSSIEYSRQIVDDNDRTKKRSTSINSNEYISLSHLFIIANHSFDPNTLENRDDAAICLGFNKGDIAFVHIVDESGWGEVTLMSSHQRGWVPFNYFQDTVVPTLAEYPSIAYLNSRQPLETLLSASGKFLSKPFNENEFDFQPFNEIRDGVKNLLEQTHCVSRSDKLVKEVPEIRKARKALLADWYNVMIKADHYINKPPTPEQNEKLLKLTHKVINRAFQFYNFWAAEISSDSGNALQSFNLKSPKTTTSKIPNNSAKELSSISPADNDLDPRSTNLATPPLAITRLTEIHNLIFQYIALILGRLQMVTNNPSGYETLESIIHQIIIILRELLYISKTCSYFVQQKFLQIQESPFDKDLDQLLSLVSDLVSTIKVLVTMSLSNSKSIDDTNILESQQAKLLTIVARMTPLINNTIIQCHNYLRLIGDFQLDNSRTYTDFTKVKINPSYFINKSSRTSKKNKFENDFEKESLDLFASDRNKYKRVTRFSTITPLKEDFFNDNNLLDNNNSPGKKPFGRDSVFLKYQPSDDDEYTINSTTLTSEDLVYNDQHQIVSATGRGLIFSLTDEMDHPSSFLVSTFLLNFRSFMKPYDLVTELINRFDLDNTTINQHQNKTNGNFSNLASKLKNRRRLISTIINEWMESYWLYETDYDCLPTMINFFNEGMSNILPRESKMLIQTAAALILRKNELNKPNNNDVPYPQIIDTTILKPNDASVISEISAINGAINKPILTMDERLIDEYELTHIPHQAGDDFALPLPVLNLGTFSLISKQNIEQINDIVMQYRSYITSNKNGDNANKTTDDILNDWCNLQKRNFHVKDVSSAMEFNLIILNPLEIAKQLTLLESALYLKVKPFEIINYKPDKQGSTDATTNVKNITNFTNQLSQYVMNGILSMHINDITRTTILKAWLRIALSALYLRNFNSVASIMTALQNHSISRLTNVWHTLPKKDLLLFEYLSRIIHPNNNYKVYRQKLKKIIDESIQGTIVPIKSPVPVVPFFNLFLQDITFIREGNSTFKDPDSFRPNKHINIDKFFKITKTITNIQYFQTSYNSEEGSFREKRESFFRLTEEMGLDTKNIAKVPLLQELIVYELWKVNNSFFNASDKAYQLSLRIQPRQ</sequence>
<dbReference type="InterPro" id="IPR023578">
    <property type="entry name" value="Ras_GEF_dom_sf"/>
</dbReference>
<accession>Q874N2</accession>
<dbReference type="GO" id="GO:0005886">
    <property type="term" value="C:plasma membrane"/>
    <property type="evidence" value="ECO:0007669"/>
    <property type="project" value="TreeGrafter"/>
</dbReference>
<evidence type="ECO:0000256" key="2">
    <source>
        <dbReference type="ARBA" id="ARBA00022658"/>
    </source>
</evidence>
<dbReference type="PROSITE" id="PS50212">
    <property type="entry name" value="RASGEF_NTER"/>
    <property type="match status" value="1"/>
</dbReference>
<dbReference type="Gene3D" id="1.10.840.10">
    <property type="entry name" value="Ras guanine-nucleotide exchange factors catalytic domain"/>
    <property type="match status" value="1"/>
</dbReference>
<keyword evidence="2 3" id="KW-0344">Guanine-nucleotide releasing factor</keyword>
<dbReference type="SMART" id="SM00326">
    <property type="entry name" value="SH3"/>
    <property type="match status" value="1"/>
</dbReference>
<evidence type="ECO:0000313" key="7">
    <source>
        <dbReference type="EMBL" id="AAO25595.1"/>
    </source>
</evidence>
<dbReference type="Gene3D" id="2.30.30.40">
    <property type="entry name" value="SH3 Domains"/>
    <property type="match status" value="1"/>
</dbReference>
<dbReference type="EMBL" id="AY181248">
    <property type="protein sequence ID" value="AAO25595.1"/>
    <property type="molecule type" value="Genomic_DNA"/>
</dbReference>
<dbReference type="AlphaFoldDB" id="Q874N2"/>
<evidence type="ECO:0000256" key="1">
    <source>
        <dbReference type="ARBA" id="ARBA00022443"/>
    </source>
</evidence>
<dbReference type="PhylomeDB" id="Q874N2"/>
<dbReference type="Pfam" id="PF00617">
    <property type="entry name" value="RasGEF"/>
    <property type="match status" value="1"/>
</dbReference>
<dbReference type="PANTHER" id="PTHR23113:SF354">
    <property type="entry name" value="BUD SITE SELECTION PROTEIN 5"/>
    <property type="match status" value="1"/>
</dbReference>
<feature type="domain" description="Ras-GEF" evidence="5">
    <location>
        <begin position="956"/>
        <end position="1240"/>
    </location>
</feature>
<protein>
    <submittedName>
        <fullName evidence="7">BUD5</fullName>
    </submittedName>
</protein>
<evidence type="ECO:0000259" key="6">
    <source>
        <dbReference type="PROSITE" id="PS50212"/>
    </source>
</evidence>
<dbReference type="CDD" id="cd06224">
    <property type="entry name" value="REM"/>
    <property type="match status" value="1"/>
</dbReference>
<proteinExistence type="predicted"/>
<dbReference type="InterPro" id="IPR001895">
    <property type="entry name" value="RASGEF_cat_dom"/>
</dbReference>
<evidence type="ECO:0000256" key="3">
    <source>
        <dbReference type="PROSITE-ProRule" id="PRU00168"/>
    </source>
</evidence>
<feature type="compositionally biased region" description="Polar residues" evidence="4">
    <location>
        <begin position="367"/>
        <end position="388"/>
    </location>
</feature>
<organism evidence="7">
    <name type="scientific">Nakaseomyces delphensis</name>
    <name type="common">Yeast</name>
    <name type="synonym">Kluyveromyces delphensis</name>
    <dbReference type="NCBI Taxonomy" id="51657"/>
    <lineage>
        <taxon>Eukaryota</taxon>
        <taxon>Fungi</taxon>
        <taxon>Dikarya</taxon>
        <taxon>Ascomycota</taxon>
        <taxon>Saccharomycotina</taxon>
        <taxon>Saccharomycetes</taxon>
        <taxon>Saccharomycetales</taxon>
        <taxon>Saccharomycetaceae</taxon>
        <taxon>Nakaseomyces</taxon>
    </lineage>
</organism>
<dbReference type="Gene3D" id="1.20.870.10">
    <property type="entry name" value="Son of sevenless (SoS) protein Chain: S domain 1"/>
    <property type="match status" value="1"/>
</dbReference>
<dbReference type="PROSITE" id="PS50009">
    <property type="entry name" value="RASGEF_CAT"/>
    <property type="match status" value="1"/>
</dbReference>
<dbReference type="PANTHER" id="PTHR23113">
    <property type="entry name" value="GUANINE NUCLEOTIDE EXCHANGE FACTOR"/>
    <property type="match status" value="1"/>
</dbReference>
<feature type="domain" description="N-terminal Ras-GEF" evidence="6">
    <location>
        <begin position="671"/>
        <end position="811"/>
    </location>
</feature>